<evidence type="ECO:0000256" key="1">
    <source>
        <dbReference type="SAM" id="Phobius"/>
    </source>
</evidence>
<feature type="transmembrane region" description="Helical" evidence="1">
    <location>
        <begin position="253"/>
        <end position="275"/>
    </location>
</feature>
<sequence>MGARTARTTLYSIILGLSICVNGLAIALAVVVSSDVDYPSYGSPSISRSRSRLLLAHSHFAVRFGIVAAVVAPLTWIWTSVLLAWNNKPRSNSGLAISLTHFISFIIMSLLWFAVAILLLTETRYSCSAIYAPGSYLGNVLAVWCGMTSSIGALSLVISILCGATALVILLTCRKAGGLYAKLVASDGSEHAESALQPMKHATRVRTALYSLILVFGLAINGVTPVSAILTIYETVYETDEGLSYLGGADTAFMAIAFFCALFTWIWASVLLAYHRRIKSTDTITRASAHCISTMVLSIVWLVLGIIILGLTGTKCTPGIESFTVWGYCAFNIPVGVLALCLSILLSSASLFIYLRTKSGGASLSKCHVAQFDGGATEVFQSYHTHDMKAPMSDSDCVTVPTSHHCCHDCEHTRA</sequence>
<dbReference type="Proteomes" id="UP001049176">
    <property type="component" value="Chromosome 3"/>
</dbReference>
<reference evidence="2" key="1">
    <citation type="journal article" date="2021" name="Genome Biol. Evol.">
        <title>The assembled and annotated genome of the fairy-ring fungus Marasmius oreades.</title>
        <authorList>
            <person name="Hiltunen M."/>
            <person name="Ament-Velasquez S.L."/>
            <person name="Johannesson H."/>
        </authorList>
    </citation>
    <scope>NUCLEOTIDE SEQUENCE</scope>
    <source>
        <strain evidence="2">03SP1</strain>
    </source>
</reference>
<evidence type="ECO:0000313" key="3">
    <source>
        <dbReference type="Proteomes" id="UP001049176"/>
    </source>
</evidence>
<protein>
    <submittedName>
        <fullName evidence="2">Uncharacterized protein</fullName>
    </submittedName>
</protein>
<proteinExistence type="predicted"/>
<name>A0A9P7UVM0_9AGAR</name>
<feature type="transmembrane region" description="Helical" evidence="1">
    <location>
        <begin position="60"/>
        <end position="85"/>
    </location>
</feature>
<dbReference type="EMBL" id="CM032183">
    <property type="protein sequence ID" value="KAG7094531.1"/>
    <property type="molecule type" value="Genomic_DNA"/>
</dbReference>
<organism evidence="2 3">
    <name type="scientific">Marasmius oreades</name>
    <name type="common">fairy-ring Marasmius</name>
    <dbReference type="NCBI Taxonomy" id="181124"/>
    <lineage>
        <taxon>Eukaryota</taxon>
        <taxon>Fungi</taxon>
        <taxon>Dikarya</taxon>
        <taxon>Basidiomycota</taxon>
        <taxon>Agaricomycotina</taxon>
        <taxon>Agaricomycetes</taxon>
        <taxon>Agaricomycetidae</taxon>
        <taxon>Agaricales</taxon>
        <taxon>Marasmiineae</taxon>
        <taxon>Marasmiaceae</taxon>
        <taxon>Marasmius</taxon>
    </lineage>
</organism>
<keyword evidence="1" id="KW-0812">Transmembrane</keyword>
<feature type="transmembrane region" description="Helical" evidence="1">
    <location>
        <begin position="331"/>
        <end position="355"/>
    </location>
</feature>
<keyword evidence="1" id="KW-0472">Membrane</keyword>
<evidence type="ECO:0000313" key="2">
    <source>
        <dbReference type="EMBL" id="KAG7094531.1"/>
    </source>
</evidence>
<comment type="caution">
    <text evidence="2">The sequence shown here is derived from an EMBL/GenBank/DDBJ whole genome shotgun (WGS) entry which is preliminary data.</text>
</comment>
<dbReference type="KEGG" id="more:E1B28_005360"/>
<feature type="transmembrane region" description="Helical" evidence="1">
    <location>
        <begin position="287"/>
        <end position="311"/>
    </location>
</feature>
<accession>A0A9P7UVM0</accession>
<feature type="transmembrane region" description="Helical" evidence="1">
    <location>
        <begin position="97"/>
        <end position="121"/>
    </location>
</feature>
<feature type="transmembrane region" description="Helical" evidence="1">
    <location>
        <begin position="12"/>
        <end position="32"/>
    </location>
</feature>
<dbReference type="AlphaFoldDB" id="A0A9P7UVM0"/>
<keyword evidence="1" id="KW-1133">Transmembrane helix</keyword>
<feature type="transmembrane region" description="Helical" evidence="1">
    <location>
        <begin position="209"/>
        <end position="233"/>
    </location>
</feature>
<feature type="transmembrane region" description="Helical" evidence="1">
    <location>
        <begin position="141"/>
        <end position="173"/>
    </location>
</feature>
<dbReference type="OrthoDB" id="2992074at2759"/>
<gene>
    <name evidence="2" type="ORF">E1B28_005360</name>
</gene>
<dbReference type="RefSeq" id="XP_043011001.1">
    <property type="nucleotide sequence ID" value="XM_043149917.1"/>
</dbReference>
<keyword evidence="3" id="KW-1185">Reference proteome</keyword>
<dbReference type="GeneID" id="66074436"/>